<dbReference type="InterPro" id="IPR011029">
    <property type="entry name" value="DEATH-like_dom_sf"/>
</dbReference>
<keyword evidence="1" id="KW-1017">Isopeptide bond</keyword>
<comment type="caution">
    <text evidence="7">The sequence shown here is derived from an EMBL/GenBank/DDBJ whole genome shotgun (WGS) entry which is preliminary data.</text>
</comment>
<keyword evidence="4" id="KW-0832">Ubl conjugation</keyword>
<gene>
    <name evidence="7" type="ORF">SNE40_021621</name>
</gene>
<evidence type="ECO:0000313" key="7">
    <source>
        <dbReference type="EMBL" id="KAK6167643.1"/>
    </source>
</evidence>
<evidence type="ECO:0000313" key="8">
    <source>
        <dbReference type="Proteomes" id="UP001347796"/>
    </source>
</evidence>
<evidence type="ECO:0000256" key="1">
    <source>
        <dbReference type="ARBA" id="ARBA00022499"/>
    </source>
</evidence>
<evidence type="ECO:0000256" key="3">
    <source>
        <dbReference type="ARBA" id="ARBA00022588"/>
    </source>
</evidence>
<dbReference type="GO" id="GO:0045087">
    <property type="term" value="P:innate immune response"/>
    <property type="evidence" value="ECO:0007669"/>
    <property type="project" value="UniProtKB-KW"/>
</dbReference>
<accession>A0AAN8J0N2</accession>
<dbReference type="EMBL" id="JAZGQO010000018">
    <property type="protein sequence ID" value="KAK6167643.1"/>
    <property type="molecule type" value="Genomic_DNA"/>
</dbReference>
<evidence type="ECO:0000256" key="4">
    <source>
        <dbReference type="ARBA" id="ARBA00022843"/>
    </source>
</evidence>
<reference evidence="7 8" key="1">
    <citation type="submission" date="2024-01" db="EMBL/GenBank/DDBJ databases">
        <title>The genome of the rayed Mediterranean limpet Patella caerulea (Linnaeus, 1758).</title>
        <authorList>
            <person name="Anh-Thu Weber A."/>
            <person name="Halstead-Nussloch G."/>
        </authorList>
    </citation>
    <scope>NUCLEOTIDE SEQUENCE [LARGE SCALE GENOMIC DNA]</scope>
    <source>
        <strain evidence="7">AATW-2023a</strain>
        <tissue evidence="7">Whole specimen</tissue>
    </source>
</reference>
<dbReference type="Proteomes" id="UP001347796">
    <property type="component" value="Unassembled WGS sequence"/>
</dbReference>
<protein>
    <recommendedName>
        <fullName evidence="6">Caspase recruitment domain-containing protein</fullName>
    </recommendedName>
</protein>
<sequence>MDMERGRMPDKDYRILQENYVYLIQNCQARYLIPHLHQLNLISTDNMVVLENEEESKGHEAGMKKLIEILNWSGYNALSGFITSLQRAGYTQALQNLQATGIDNNNDDHYQLLNKVMNDVKQLKENDLRKDKQIKKLQYEVELLKIKGKKLFSTI</sequence>
<dbReference type="Gene3D" id="1.10.533.10">
    <property type="entry name" value="Death Domain, Fas"/>
    <property type="match status" value="1"/>
</dbReference>
<dbReference type="SUPFAM" id="SSF47986">
    <property type="entry name" value="DEATH domain"/>
    <property type="match status" value="1"/>
</dbReference>
<proteinExistence type="predicted"/>
<evidence type="ECO:0000256" key="2">
    <source>
        <dbReference type="ARBA" id="ARBA00022553"/>
    </source>
</evidence>
<dbReference type="CDD" id="cd01671">
    <property type="entry name" value="CARD"/>
    <property type="match status" value="1"/>
</dbReference>
<dbReference type="AlphaFoldDB" id="A0AAN8J0N2"/>
<keyword evidence="3" id="KW-0399">Innate immunity</keyword>
<keyword evidence="2" id="KW-0597">Phosphoprotein</keyword>
<feature type="domain" description="Caspase recruitment" evidence="6">
    <location>
        <begin position="11"/>
        <end position="98"/>
    </location>
</feature>
<dbReference type="InterPro" id="IPR031964">
    <property type="entry name" value="CARD_dom"/>
</dbReference>
<dbReference type="Pfam" id="PF16739">
    <property type="entry name" value="CARD_2"/>
    <property type="match status" value="1"/>
</dbReference>
<evidence type="ECO:0000259" key="6">
    <source>
        <dbReference type="Pfam" id="PF16739"/>
    </source>
</evidence>
<organism evidence="7 8">
    <name type="scientific">Patella caerulea</name>
    <name type="common">Rayed Mediterranean limpet</name>
    <dbReference type="NCBI Taxonomy" id="87958"/>
    <lineage>
        <taxon>Eukaryota</taxon>
        <taxon>Metazoa</taxon>
        <taxon>Spiralia</taxon>
        <taxon>Lophotrochozoa</taxon>
        <taxon>Mollusca</taxon>
        <taxon>Gastropoda</taxon>
        <taxon>Patellogastropoda</taxon>
        <taxon>Patelloidea</taxon>
        <taxon>Patellidae</taxon>
        <taxon>Patella</taxon>
    </lineage>
</organism>
<name>A0AAN8J0N2_PATCE</name>
<keyword evidence="5" id="KW-0391">Immunity</keyword>
<keyword evidence="8" id="KW-1185">Reference proteome</keyword>
<evidence type="ECO:0000256" key="5">
    <source>
        <dbReference type="ARBA" id="ARBA00022859"/>
    </source>
</evidence>
<dbReference type="GO" id="GO:0005737">
    <property type="term" value="C:cytoplasm"/>
    <property type="evidence" value="ECO:0007669"/>
    <property type="project" value="UniProtKB-ARBA"/>
</dbReference>